<feature type="compositionally biased region" description="Basic and acidic residues" evidence="6">
    <location>
        <begin position="61"/>
        <end position="70"/>
    </location>
</feature>
<keyword evidence="3" id="KW-0507">mRNA processing</keyword>
<feature type="non-terminal residue" evidence="7">
    <location>
        <position position="1"/>
    </location>
</feature>
<sequence length="193" mass="21074">MSPQANASHEEIWDDSMLVDSWNEALEEYRLYHSIHARGEKIEDVLKTFEESGKVGTGPEYIEKAAEHTEPNGTSLKEAAGQEGSIDHAENLAGNGPSQETEQQPTNGEQASAPLGGQRSSAQVLPQHLIGQGNDKDLRSEVGMFMADAFTVDAVQDEGLKNLLMSWYYAGYYTGLYEGQQQGRSNKQTGPPA</sequence>
<gene>
    <name evidence="7" type="ORF">B7463_g8552</name>
</gene>
<dbReference type="AlphaFoldDB" id="A0A3E2H306"/>
<protein>
    <submittedName>
        <fullName evidence="7">Uncharacterized protein</fullName>
    </submittedName>
</protein>
<dbReference type="Proteomes" id="UP000258309">
    <property type="component" value="Unassembled WGS sequence"/>
</dbReference>
<dbReference type="STRING" id="5539.A0A3E2H306"/>
<accession>A0A3E2H306</accession>
<evidence type="ECO:0000256" key="3">
    <source>
        <dbReference type="ARBA" id="ARBA00022664"/>
    </source>
</evidence>
<evidence type="ECO:0000313" key="7">
    <source>
        <dbReference type="EMBL" id="RFU27788.1"/>
    </source>
</evidence>
<feature type="region of interest" description="Disordered" evidence="6">
    <location>
        <begin position="54"/>
        <end position="122"/>
    </location>
</feature>
<organism evidence="7 8">
    <name type="scientific">Scytalidium lignicola</name>
    <name type="common">Hyphomycete</name>
    <dbReference type="NCBI Taxonomy" id="5539"/>
    <lineage>
        <taxon>Eukaryota</taxon>
        <taxon>Fungi</taxon>
        <taxon>Dikarya</taxon>
        <taxon>Ascomycota</taxon>
        <taxon>Pezizomycotina</taxon>
        <taxon>Leotiomycetes</taxon>
        <taxon>Leotiomycetes incertae sedis</taxon>
        <taxon>Scytalidium</taxon>
    </lineage>
</organism>
<evidence type="ECO:0000256" key="6">
    <source>
        <dbReference type="SAM" id="MobiDB-lite"/>
    </source>
</evidence>
<dbReference type="OrthoDB" id="197400at2759"/>
<name>A0A3E2H306_SCYLI</name>
<comment type="subcellular location">
    <subcellularLocation>
        <location evidence="1">Nucleus</location>
    </subcellularLocation>
</comment>
<keyword evidence="8" id="KW-1185">Reference proteome</keyword>
<dbReference type="Pfam" id="PF20635">
    <property type="entry name" value="SMN_YG-box"/>
    <property type="match status" value="1"/>
</dbReference>
<dbReference type="GO" id="GO:0006397">
    <property type="term" value="P:mRNA processing"/>
    <property type="evidence" value="ECO:0007669"/>
    <property type="project" value="UniProtKB-KW"/>
</dbReference>
<evidence type="ECO:0000256" key="5">
    <source>
        <dbReference type="ARBA" id="ARBA00023242"/>
    </source>
</evidence>
<feature type="non-terminal residue" evidence="7">
    <location>
        <position position="193"/>
    </location>
</feature>
<keyword evidence="5" id="KW-0539">Nucleus</keyword>
<dbReference type="EMBL" id="NCSJ02000189">
    <property type="protein sequence ID" value="RFU27788.1"/>
    <property type="molecule type" value="Genomic_DNA"/>
</dbReference>
<reference evidence="7 8" key="1">
    <citation type="submission" date="2018-05" db="EMBL/GenBank/DDBJ databases">
        <title>Draft genome sequence of Scytalidium lignicola DSM 105466, a ubiquitous saprotrophic fungus.</title>
        <authorList>
            <person name="Buettner E."/>
            <person name="Gebauer A.M."/>
            <person name="Hofrichter M."/>
            <person name="Liers C."/>
            <person name="Kellner H."/>
        </authorList>
    </citation>
    <scope>NUCLEOTIDE SEQUENCE [LARGE SCALE GENOMIC DNA]</scope>
    <source>
        <strain evidence="7 8">DSM 105466</strain>
    </source>
</reference>
<dbReference type="CDD" id="cd22851">
    <property type="entry name" value="SMN_N"/>
    <property type="match status" value="1"/>
</dbReference>
<dbReference type="InterPro" id="IPR040424">
    <property type="entry name" value="Smn1"/>
</dbReference>
<proteinExistence type="inferred from homology"/>
<comment type="similarity">
    <text evidence="2">Belongs to the SMN family.</text>
</comment>
<feature type="compositionally biased region" description="Polar residues" evidence="6">
    <location>
        <begin position="96"/>
        <end position="110"/>
    </location>
</feature>
<comment type="caution">
    <text evidence="7">The sequence shown here is derived from an EMBL/GenBank/DDBJ whole genome shotgun (WGS) entry which is preliminary data.</text>
</comment>
<dbReference type="GO" id="GO:0008380">
    <property type="term" value="P:RNA splicing"/>
    <property type="evidence" value="ECO:0007669"/>
    <property type="project" value="UniProtKB-KW"/>
</dbReference>
<dbReference type="PANTHER" id="PTHR39267">
    <property type="entry name" value="SURVIVAL MOTOR NEURON-LIKE PROTEIN 1"/>
    <property type="match status" value="1"/>
</dbReference>
<evidence type="ECO:0000313" key="8">
    <source>
        <dbReference type="Proteomes" id="UP000258309"/>
    </source>
</evidence>
<evidence type="ECO:0000256" key="4">
    <source>
        <dbReference type="ARBA" id="ARBA00023187"/>
    </source>
</evidence>
<dbReference type="InterPro" id="IPR047313">
    <property type="entry name" value="SMN_C"/>
</dbReference>
<dbReference type="PANTHER" id="PTHR39267:SF1">
    <property type="entry name" value="SURVIVAL MOTOR NEURON PROTEIN"/>
    <property type="match status" value="1"/>
</dbReference>
<evidence type="ECO:0000256" key="2">
    <source>
        <dbReference type="ARBA" id="ARBA00005371"/>
    </source>
</evidence>
<keyword evidence="4" id="KW-0508">mRNA splicing</keyword>
<evidence type="ECO:0000256" key="1">
    <source>
        <dbReference type="ARBA" id="ARBA00004123"/>
    </source>
</evidence>
<dbReference type="OMA" id="MMSWYFA"/>
<dbReference type="CDD" id="cd22852">
    <property type="entry name" value="SMN_C"/>
    <property type="match status" value="1"/>
</dbReference>
<dbReference type="GO" id="GO:0005634">
    <property type="term" value="C:nucleus"/>
    <property type="evidence" value="ECO:0007669"/>
    <property type="project" value="UniProtKB-SubCell"/>
</dbReference>